<evidence type="ECO:0000313" key="3">
    <source>
        <dbReference type="EMBL" id="CUH77603.1"/>
    </source>
</evidence>
<evidence type="ECO:0000256" key="1">
    <source>
        <dbReference type="ARBA" id="ARBA00006738"/>
    </source>
</evidence>
<sequence length="124" mass="13293">MADARKVTGLRAHLAGQAAEDAVLRAYEAQGYSRAASRWRSPAGEIDLILRKGEMVVFVEVKQARSHGRAATSLSARQAERILTAAALFLDGEPKGQLTETRLDLALVNGEGAVEIVENAFAAF</sequence>
<name>A0A0P1G7D8_9RHOB</name>
<proteinExistence type="inferred from homology"/>
<dbReference type="STRING" id="928856.SAMN04488049_111118"/>
<dbReference type="AlphaFoldDB" id="A0A0P1G7D8"/>
<dbReference type="Pfam" id="PF02021">
    <property type="entry name" value="UPF0102"/>
    <property type="match status" value="1"/>
</dbReference>
<dbReference type="InterPro" id="IPR011856">
    <property type="entry name" value="tRNA_endonuc-like_dom_sf"/>
</dbReference>
<keyword evidence="4" id="KW-1185">Reference proteome</keyword>
<dbReference type="Gene3D" id="3.40.1350.10">
    <property type="match status" value="1"/>
</dbReference>
<gene>
    <name evidence="3" type="ORF">TRM7557_01457</name>
</gene>
<evidence type="ECO:0000256" key="2">
    <source>
        <dbReference type="HAMAP-Rule" id="MF_00048"/>
    </source>
</evidence>
<dbReference type="InterPro" id="IPR003509">
    <property type="entry name" value="UPF0102_YraN-like"/>
</dbReference>
<accession>A0A0P1G7D8</accession>
<dbReference type="PANTHER" id="PTHR34039">
    <property type="entry name" value="UPF0102 PROTEIN YRAN"/>
    <property type="match status" value="1"/>
</dbReference>
<organism evidence="3 4">
    <name type="scientific">Tritonibacter multivorans</name>
    <dbReference type="NCBI Taxonomy" id="928856"/>
    <lineage>
        <taxon>Bacteria</taxon>
        <taxon>Pseudomonadati</taxon>
        <taxon>Pseudomonadota</taxon>
        <taxon>Alphaproteobacteria</taxon>
        <taxon>Rhodobacterales</taxon>
        <taxon>Paracoccaceae</taxon>
        <taxon>Tritonibacter</taxon>
    </lineage>
</organism>
<reference evidence="3 4" key="1">
    <citation type="submission" date="2015-09" db="EMBL/GenBank/DDBJ databases">
        <authorList>
            <consortium name="Swine Surveillance"/>
        </authorList>
    </citation>
    <scope>NUCLEOTIDE SEQUENCE [LARGE SCALE GENOMIC DNA]</scope>
    <source>
        <strain evidence="3 4">CECT 7557</strain>
    </source>
</reference>
<dbReference type="Proteomes" id="UP000052022">
    <property type="component" value="Unassembled WGS sequence"/>
</dbReference>
<dbReference type="InterPro" id="IPR011335">
    <property type="entry name" value="Restrct_endonuc-II-like"/>
</dbReference>
<comment type="similarity">
    <text evidence="1 2">Belongs to the UPF0102 family.</text>
</comment>
<dbReference type="RefSeq" id="WP_207382635.1">
    <property type="nucleotide sequence ID" value="NZ_CYSD01000020.1"/>
</dbReference>
<dbReference type="HAMAP" id="MF_00048">
    <property type="entry name" value="UPF0102"/>
    <property type="match status" value="1"/>
</dbReference>
<evidence type="ECO:0000313" key="4">
    <source>
        <dbReference type="Proteomes" id="UP000052022"/>
    </source>
</evidence>
<protein>
    <recommendedName>
        <fullName evidence="2">UPF0102 protein TRM7557_01457</fullName>
    </recommendedName>
</protein>
<dbReference type="PANTHER" id="PTHR34039:SF1">
    <property type="entry name" value="UPF0102 PROTEIN YRAN"/>
    <property type="match status" value="1"/>
</dbReference>
<dbReference type="EMBL" id="CYSD01000020">
    <property type="protein sequence ID" value="CUH77603.1"/>
    <property type="molecule type" value="Genomic_DNA"/>
</dbReference>
<dbReference type="SUPFAM" id="SSF52980">
    <property type="entry name" value="Restriction endonuclease-like"/>
    <property type="match status" value="1"/>
</dbReference>
<dbReference type="GO" id="GO:0003676">
    <property type="term" value="F:nucleic acid binding"/>
    <property type="evidence" value="ECO:0007669"/>
    <property type="project" value="InterPro"/>
</dbReference>